<keyword evidence="10" id="KW-0175">Coiled coil</keyword>
<dbReference type="GO" id="GO:0005737">
    <property type="term" value="C:cytoplasm"/>
    <property type="evidence" value="ECO:0007669"/>
    <property type="project" value="TreeGrafter"/>
</dbReference>
<dbReference type="Pfam" id="PF00271">
    <property type="entry name" value="Helicase_C"/>
    <property type="match status" value="1"/>
</dbReference>
<feature type="coiled-coil region" evidence="10">
    <location>
        <begin position="42"/>
        <end position="83"/>
    </location>
</feature>
<dbReference type="GO" id="GO:0003677">
    <property type="term" value="F:DNA binding"/>
    <property type="evidence" value="ECO:0007669"/>
    <property type="project" value="UniProtKB-KW"/>
</dbReference>
<dbReference type="InterPro" id="IPR001650">
    <property type="entry name" value="Helicase_C-like"/>
</dbReference>
<dbReference type="SUPFAM" id="SSF52540">
    <property type="entry name" value="P-loop containing nucleoside triphosphate hydrolases"/>
    <property type="match status" value="1"/>
</dbReference>
<dbReference type="InterPro" id="IPR002464">
    <property type="entry name" value="DNA/RNA_helicase_DEAH_CS"/>
</dbReference>
<dbReference type="GO" id="GO:0005694">
    <property type="term" value="C:chromosome"/>
    <property type="evidence" value="ECO:0007669"/>
    <property type="project" value="TreeGrafter"/>
</dbReference>
<feature type="region of interest" description="Disordered" evidence="11">
    <location>
        <begin position="653"/>
        <end position="770"/>
    </location>
</feature>
<evidence type="ECO:0000256" key="11">
    <source>
        <dbReference type="SAM" id="MobiDB-lite"/>
    </source>
</evidence>
<evidence type="ECO:0000256" key="9">
    <source>
        <dbReference type="ARBA" id="ARBA00034808"/>
    </source>
</evidence>
<dbReference type="PROSITE" id="PS51192">
    <property type="entry name" value="HELICASE_ATP_BIND_1"/>
    <property type="match status" value="1"/>
</dbReference>
<keyword evidence="5" id="KW-0067">ATP-binding</keyword>
<keyword evidence="3" id="KW-0378">Hydrolase</keyword>
<dbReference type="GO" id="GO:0043138">
    <property type="term" value="F:3'-5' DNA helicase activity"/>
    <property type="evidence" value="ECO:0007669"/>
    <property type="project" value="UniProtKB-EC"/>
</dbReference>
<evidence type="ECO:0000256" key="5">
    <source>
        <dbReference type="ARBA" id="ARBA00022840"/>
    </source>
</evidence>
<comment type="caution">
    <text evidence="14">The sequence shown here is derived from an EMBL/GenBank/DDBJ whole genome shotgun (WGS) entry which is preliminary data.</text>
</comment>
<dbReference type="GO" id="GO:0005634">
    <property type="term" value="C:nucleus"/>
    <property type="evidence" value="ECO:0007669"/>
    <property type="project" value="UniProtKB-SubCell"/>
</dbReference>
<keyword evidence="2" id="KW-0547">Nucleotide-binding</keyword>
<evidence type="ECO:0000256" key="7">
    <source>
        <dbReference type="ARBA" id="ARBA00023235"/>
    </source>
</evidence>
<dbReference type="GO" id="GO:0046872">
    <property type="term" value="F:metal ion binding"/>
    <property type="evidence" value="ECO:0007669"/>
    <property type="project" value="UniProtKB-KW"/>
</dbReference>
<dbReference type="PANTHER" id="PTHR13710:SF105">
    <property type="entry name" value="ATP-DEPENDENT DNA HELICASE Q1"/>
    <property type="match status" value="1"/>
</dbReference>
<dbReference type="OrthoDB" id="10261556at2759"/>
<name>A0A9P5T983_9AGAM</name>
<dbReference type="EC" id="5.6.2.4" evidence="9"/>
<dbReference type="PROSITE" id="PS00690">
    <property type="entry name" value="DEAH_ATP_HELICASE"/>
    <property type="match status" value="1"/>
</dbReference>
<dbReference type="InterPro" id="IPR027417">
    <property type="entry name" value="P-loop_NTPase"/>
</dbReference>
<protein>
    <recommendedName>
        <fullName evidence="9">DNA 3'-5' helicase</fullName>
        <ecNumber evidence="9">5.6.2.4</ecNumber>
    </recommendedName>
</protein>
<feature type="domain" description="Helicase ATP-binding" evidence="12">
    <location>
        <begin position="132"/>
        <end position="314"/>
    </location>
</feature>
<dbReference type="InterPro" id="IPR004589">
    <property type="entry name" value="DNA_helicase_ATP-dep_RecQ"/>
</dbReference>
<dbReference type="PROSITE" id="PS51194">
    <property type="entry name" value="HELICASE_CTER"/>
    <property type="match status" value="1"/>
</dbReference>
<evidence type="ECO:0000256" key="10">
    <source>
        <dbReference type="SAM" id="Coils"/>
    </source>
</evidence>
<dbReference type="CDD" id="cd18794">
    <property type="entry name" value="SF2_C_RecQ"/>
    <property type="match status" value="1"/>
</dbReference>
<comment type="catalytic activity">
    <reaction evidence="8">
        <text>Couples ATP hydrolysis with the unwinding of duplex DNA by translocating in the 3'-5' direction.</text>
        <dbReference type="EC" id="5.6.2.4"/>
    </reaction>
</comment>
<evidence type="ECO:0000313" key="14">
    <source>
        <dbReference type="EMBL" id="KAF8480508.1"/>
    </source>
</evidence>
<dbReference type="Proteomes" id="UP000759537">
    <property type="component" value="Unassembled WGS sequence"/>
</dbReference>
<feature type="compositionally biased region" description="Basic residues" evidence="11">
    <location>
        <begin position="725"/>
        <end position="739"/>
    </location>
</feature>
<dbReference type="Pfam" id="PF00270">
    <property type="entry name" value="DEAD"/>
    <property type="match status" value="1"/>
</dbReference>
<dbReference type="NCBIfam" id="TIGR00614">
    <property type="entry name" value="recQ_fam"/>
    <property type="match status" value="1"/>
</dbReference>
<evidence type="ECO:0000256" key="3">
    <source>
        <dbReference type="ARBA" id="ARBA00022801"/>
    </source>
</evidence>
<dbReference type="GO" id="GO:0000724">
    <property type="term" value="P:double-strand break repair via homologous recombination"/>
    <property type="evidence" value="ECO:0007669"/>
    <property type="project" value="TreeGrafter"/>
</dbReference>
<dbReference type="GO" id="GO:0016787">
    <property type="term" value="F:hydrolase activity"/>
    <property type="evidence" value="ECO:0007669"/>
    <property type="project" value="UniProtKB-KW"/>
</dbReference>
<evidence type="ECO:0000256" key="6">
    <source>
        <dbReference type="ARBA" id="ARBA00023125"/>
    </source>
</evidence>
<feature type="region of interest" description="Disordered" evidence="11">
    <location>
        <begin position="1"/>
        <end position="36"/>
    </location>
</feature>
<dbReference type="AlphaFoldDB" id="A0A9P5T983"/>
<reference evidence="14" key="2">
    <citation type="journal article" date="2020" name="Nat. Commun.">
        <title>Large-scale genome sequencing of mycorrhizal fungi provides insights into the early evolution of symbiotic traits.</title>
        <authorList>
            <person name="Miyauchi S."/>
            <person name="Kiss E."/>
            <person name="Kuo A."/>
            <person name="Drula E."/>
            <person name="Kohler A."/>
            <person name="Sanchez-Garcia M."/>
            <person name="Morin E."/>
            <person name="Andreopoulos B."/>
            <person name="Barry K.W."/>
            <person name="Bonito G."/>
            <person name="Buee M."/>
            <person name="Carver A."/>
            <person name="Chen C."/>
            <person name="Cichocki N."/>
            <person name="Clum A."/>
            <person name="Culley D."/>
            <person name="Crous P.W."/>
            <person name="Fauchery L."/>
            <person name="Girlanda M."/>
            <person name="Hayes R.D."/>
            <person name="Keri Z."/>
            <person name="LaButti K."/>
            <person name="Lipzen A."/>
            <person name="Lombard V."/>
            <person name="Magnuson J."/>
            <person name="Maillard F."/>
            <person name="Murat C."/>
            <person name="Nolan M."/>
            <person name="Ohm R.A."/>
            <person name="Pangilinan J."/>
            <person name="Pereira M.F."/>
            <person name="Perotto S."/>
            <person name="Peter M."/>
            <person name="Pfister S."/>
            <person name="Riley R."/>
            <person name="Sitrit Y."/>
            <person name="Stielow J.B."/>
            <person name="Szollosi G."/>
            <person name="Zifcakova L."/>
            <person name="Stursova M."/>
            <person name="Spatafora J.W."/>
            <person name="Tedersoo L."/>
            <person name="Vaario L.M."/>
            <person name="Yamada A."/>
            <person name="Yan M."/>
            <person name="Wang P."/>
            <person name="Xu J."/>
            <person name="Bruns T."/>
            <person name="Baldrian P."/>
            <person name="Vilgalys R."/>
            <person name="Dunand C."/>
            <person name="Henrissat B."/>
            <person name="Grigoriev I.V."/>
            <person name="Hibbett D."/>
            <person name="Nagy L.G."/>
            <person name="Martin F.M."/>
        </authorList>
    </citation>
    <scope>NUCLEOTIDE SEQUENCE</scope>
    <source>
        <strain evidence="14">Prilba</strain>
    </source>
</reference>
<dbReference type="EMBL" id="WHVB01000008">
    <property type="protein sequence ID" value="KAF8480508.1"/>
    <property type="molecule type" value="Genomic_DNA"/>
</dbReference>
<dbReference type="InterPro" id="IPR036388">
    <property type="entry name" value="WH-like_DNA-bd_sf"/>
</dbReference>
<keyword evidence="15" id="KW-1185">Reference proteome</keyword>
<evidence type="ECO:0000313" key="15">
    <source>
        <dbReference type="Proteomes" id="UP000759537"/>
    </source>
</evidence>
<keyword evidence="7" id="KW-0413">Isomerase</keyword>
<evidence type="ECO:0000259" key="13">
    <source>
        <dbReference type="PROSITE" id="PS51194"/>
    </source>
</evidence>
<evidence type="ECO:0000256" key="8">
    <source>
        <dbReference type="ARBA" id="ARBA00034617"/>
    </source>
</evidence>
<keyword evidence="6" id="KW-0238">DNA-binding</keyword>
<dbReference type="SMART" id="SM00490">
    <property type="entry name" value="HELICc"/>
    <property type="match status" value="1"/>
</dbReference>
<gene>
    <name evidence="14" type="ORF">DFH94DRAFT_743603</name>
</gene>
<evidence type="ECO:0000256" key="1">
    <source>
        <dbReference type="ARBA" id="ARBA00005446"/>
    </source>
</evidence>
<dbReference type="PANTHER" id="PTHR13710">
    <property type="entry name" value="DNA HELICASE RECQ FAMILY MEMBER"/>
    <property type="match status" value="1"/>
</dbReference>
<dbReference type="Gene3D" id="3.40.50.300">
    <property type="entry name" value="P-loop containing nucleotide triphosphate hydrolases"/>
    <property type="match status" value="2"/>
</dbReference>
<dbReference type="Gene3D" id="1.10.10.10">
    <property type="entry name" value="Winged helix-like DNA-binding domain superfamily/Winged helix DNA-binding domain"/>
    <property type="match status" value="1"/>
</dbReference>
<proteinExistence type="inferred from homology"/>
<evidence type="ECO:0000259" key="12">
    <source>
        <dbReference type="PROSITE" id="PS51192"/>
    </source>
</evidence>
<dbReference type="InterPro" id="IPR014001">
    <property type="entry name" value="Helicase_ATP-bd"/>
</dbReference>
<comment type="similarity">
    <text evidence="1">Belongs to the helicase family. RecQ subfamily.</text>
</comment>
<evidence type="ECO:0000256" key="2">
    <source>
        <dbReference type="ARBA" id="ARBA00022741"/>
    </source>
</evidence>
<sequence>MSFRHQKGKGDSDEFPIKQVVNGLPRPSVQSGSASRRNNDVRLDLIARRAAHQAELEQLDEELLALEDLRRQQIQNIKGLTQQIDALDEGVLSGPAVIQNYFDEFEWSERLREQMRKVFGIENFRLAQEGVCNANMDGRDIICIMPTGAGKSLTYQLPATLTPGCTLVISPLVSLMRDQILHLQENQIEGLMFTASMSPAEIAAAYNRLTASATGKNSTKKEVKLCYVTPERIGKSTKFKSVLATMVAAKKLARIVIDEAHCVSMQGHDYRPDYKQLAGLRVLYPHVPILALSATCPPDVLRDLIAILRLPLPTDGRAAAPHGTVKFTSPLYRKNLHYKVLSKPSGSVQVVREMVKYILEHHRDETGIVYCLSRADSERVAAELDAESQGRIKTGVYHAEINDKAKEELHESWRSGKVKVMCATIAFGLGIDKKDVRFVLHHSKSVETFYQESGRAGRDGKDADCILYYRLQDALRTPGILQDPDWERRTSGIIRFCLDFKGCRKLVFANYFSSSDWAEDSSRCGHCDNCTRDPTSVIESDVTLEAKRVLSITRLLHSRKIKVTAAQLAQAARGSGPHVKLLQLTPGDGVTLSSHDSEVLIATMLLERFLDKSYTSNAYKVQVYIKPGTLSRRLDEGQKLFIHLLLPERVVRNNRQAREGGGPGGKRKAAGGHPIKSISHGTGGTGGDGSEEEEEEDEGADEDIVVDYGGEDEEGEGQPESSSAAKRRRRSSNQHRHHQSSSWVPSAAALDFDSDVGGNQQEALVADAESEWEVEDVEWKGNLRGAPAVTHRATLRSSGSSAQRKAAVVSGASALLDEVIDISSD</sequence>
<dbReference type="InterPro" id="IPR011545">
    <property type="entry name" value="DEAD/DEAH_box_helicase_dom"/>
</dbReference>
<dbReference type="GO" id="GO:0009378">
    <property type="term" value="F:four-way junction helicase activity"/>
    <property type="evidence" value="ECO:0007669"/>
    <property type="project" value="TreeGrafter"/>
</dbReference>
<feature type="domain" description="Helicase C-terminal" evidence="13">
    <location>
        <begin position="350"/>
        <end position="504"/>
    </location>
</feature>
<evidence type="ECO:0000256" key="4">
    <source>
        <dbReference type="ARBA" id="ARBA00022806"/>
    </source>
</evidence>
<organism evidence="14 15">
    <name type="scientific">Russula ochroleuca</name>
    <dbReference type="NCBI Taxonomy" id="152965"/>
    <lineage>
        <taxon>Eukaryota</taxon>
        <taxon>Fungi</taxon>
        <taxon>Dikarya</taxon>
        <taxon>Basidiomycota</taxon>
        <taxon>Agaricomycotina</taxon>
        <taxon>Agaricomycetes</taxon>
        <taxon>Russulales</taxon>
        <taxon>Russulaceae</taxon>
        <taxon>Russula</taxon>
    </lineage>
</organism>
<reference evidence="14" key="1">
    <citation type="submission" date="2019-10" db="EMBL/GenBank/DDBJ databases">
        <authorList>
            <consortium name="DOE Joint Genome Institute"/>
            <person name="Kuo A."/>
            <person name="Miyauchi S."/>
            <person name="Kiss E."/>
            <person name="Drula E."/>
            <person name="Kohler A."/>
            <person name="Sanchez-Garcia M."/>
            <person name="Andreopoulos B."/>
            <person name="Barry K.W."/>
            <person name="Bonito G."/>
            <person name="Buee M."/>
            <person name="Carver A."/>
            <person name="Chen C."/>
            <person name="Cichocki N."/>
            <person name="Clum A."/>
            <person name="Culley D."/>
            <person name="Crous P.W."/>
            <person name="Fauchery L."/>
            <person name="Girlanda M."/>
            <person name="Hayes R."/>
            <person name="Keri Z."/>
            <person name="LaButti K."/>
            <person name="Lipzen A."/>
            <person name="Lombard V."/>
            <person name="Magnuson J."/>
            <person name="Maillard F."/>
            <person name="Morin E."/>
            <person name="Murat C."/>
            <person name="Nolan M."/>
            <person name="Ohm R."/>
            <person name="Pangilinan J."/>
            <person name="Pereira M."/>
            <person name="Perotto S."/>
            <person name="Peter M."/>
            <person name="Riley R."/>
            <person name="Sitrit Y."/>
            <person name="Stielow B."/>
            <person name="Szollosi G."/>
            <person name="Zifcakova L."/>
            <person name="Stursova M."/>
            <person name="Spatafora J.W."/>
            <person name="Tedersoo L."/>
            <person name="Vaario L.-M."/>
            <person name="Yamada A."/>
            <person name="Yan M."/>
            <person name="Wang P."/>
            <person name="Xu J."/>
            <person name="Bruns T."/>
            <person name="Baldrian P."/>
            <person name="Vilgalys R."/>
            <person name="Henrissat B."/>
            <person name="Grigoriev I.V."/>
            <person name="Hibbett D."/>
            <person name="Nagy L.G."/>
            <person name="Martin F.M."/>
        </authorList>
    </citation>
    <scope>NUCLEOTIDE SEQUENCE</scope>
    <source>
        <strain evidence="14">Prilba</strain>
    </source>
</reference>
<accession>A0A9P5T983</accession>
<feature type="compositionally biased region" description="Acidic residues" evidence="11">
    <location>
        <begin position="689"/>
        <end position="717"/>
    </location>
</feature>
<keyword evidence="4 14" id="KW-0347">Helicase</keyword>
<dbReference type="GO" id="GO:0005524">
    <property type="term" value="F:ATP binding"/>
    <property type="evidence" value="ECO:0007669"/>
    <property type="project" value="UniProtKB-KW"/>
</dbReference>
<dbReference type="SMART" id="SM00487">
    <property type="entry name" value="DEXDc"/>
    <property type="match status" value="1"/>
</dbReference>